<keyword evidence="5" id="KW-0677">Repeat</keyword>
<name>A0A3B3SV78_9TELE</name>
<evidence type="ECO:0000256" key="5">
    <source>
        <dbReference type="ARBA" id="ARBA00022737"/>
    </source>
</evidence>
<dbReference type="FunFam" id="1.25.40.90:FF:000002">
    <property type="entry name" value="epsin-2 isoform X1"/>
    <property type="match status" value="1"/>
</dbReference>
<dbReference type="PROSITE" id="PS50330">
    <property type="entry name" value="UIM"/>
    <property type="match status" value="1"/>
</dbReference>
<dbReference type="Ensembl" id="ENSPKIT00000015060.1">
    <property type="protein sequence ID" value="ENSPKIP00000034158.1"/>
    <property type="gene ID" value="ENSPKIG00000013596.1"/>
</dbReference>
<dbReference type="GeneTree" id="ENSGT00940000157239"/>
<reference evidence="9" key="1">
    <citation type="submission" date="2025-08" db="UniProtKB">
        <authorList>
            <consortium name="Ensembl"/>
        </authorList>
    </citation>
    <scope>IDENTIFICATION</scope>
</reference>
<dbReference type="GO" id="GO:0005768">
    <property type="term" value="C:endosome"/>
    <property type="evidence" value="ECO:0007669"/>
    <property type="project" value="TreeGrafter"/>
</dbReference>
<keyword evidence="4" id="KW-0597">Phosphoprotein</keyword>
<dbReference type="SUPFAM" id="SSF48464">
    <property type="entry name" value="ENTH/VHS domain"/>
    <property type="match status" value="1"/>
</dbReference>
<comment type="subcellular location">
    <subcellularLocation>
        <location evidence="1">Cytoplasm</location>
    </subcellularLocation>
</comment>
<dbReference type="GO" id="GO:0005543">
    <property type="term" value="F:phospholipid binding"/>
    <property type="evidence" value="ECO:0007669"/>
    <property type="project" value="TreeGrafter"/>
</dbReference>
<sequence>MPSSIRRQVKNVVNNYSEAEKKVREATSNDPWGPPSSLMSEIADLTYNMAAFSEIMRMVWRRLGDRGKNWRHVYKALTLLEYLVKTGSERVALQCRENILGLQVLAEFRYVDRDGRDRGVGVREKSRQLGALLRDGERLRAERSHALRTKERMAQVATAVAGDSLVRFGHGSSQPSLPADSSEQRGRSGGSPASYPGSLPQRVSSELEQARPQTIGEEELQLQLALAMSREVAEQEERKRRGERLWLQVAQEDSNRGCATGAEPAESHEITLVDVMDTATEGAADRMSDAWAVALPPADPWQASGDGNCFLPSWTCLDLMDVQQGVSGPDGTADTSSSMVNPDPFVSKPARLTPVSNPFLVADAAQVNNPFQVSGRRVPPSTQKKPTPLVTCPNDPPPFPCSTAPPAGPASMVPFPGVPEFASVGLVTPVVGVGPMAAIPAAHSLLGPGLLPSTSCTTNPFLLGAE</sequence>
<dbReference type="PANTHER" id="PTHR12276">
    <property type="entry name" value="EPSIN/ENT-RELATED"/>
    <property type="match status" value="1"/>
</dbReference>
<dbReference type="AlphaFoldDB" id="A0A3B3SV78"/>
<evidence type="ECO:0000259" key="8">
    <source>
        <dbReference type="PROSITE" id="PS50942"/>
    </source>
</evidence>
<protein>
    <submittedName>
        <fullName evidence="9">Epsin 2</fullName>
    </submittedName>
</protein>
<evidence type="ECO:0000313" key="10">
    <source>
        <dbReference type="Proteomes" id="UP000261540"/>
    </source>
</evidence>
<comment type="similarity">
    <text evidence="2">Belongs to the epsin family.</text>
</comment>
<dbReference type="Proteomes" id="UP000261540">
    <property type="component" value="Unplaced"/>
</dbReference>
<feature type="compositionally biased region" description="Polar residues" evidence="7">
    <location>
        <begin position="171"/>
        <end position="181"/>
    </location>
</feature>
<dbReference type="GO" id="GO:0006897">
    <property type="term" value="P:endocytosis"/>
    <property type="evidence" value="ECO:0007669"/>
    <property type="project" value="TreeGrafter"/>
</dbReference>
<keyword evidence="10" id="KW-1185">Reference proteome</keyword>
<keyword evidence="6" id="KW-0446">Lipid-binding</keyword>
<dbReference type="PANTHER" id="PTHR12276:SF50">
    <property type="entry name" value="EPSIN-2"/>
    <property type="match status" value="1"/>
</dbReference>
<evidence type="ECO:0000256" key="2">
    <source>
        <dbReference type="ARBA" id="ARBA00010130"/>
    </source>
</evidence>
<feature type="region of interest" description="Disordered" evidence="7">
    <location>
        <begin position="167"/>
        <end position="212"/>
    </location>
</feature>
<dbReference type="Gene3D" id="1.25.40.90">
    <property type="match status" value="1"/>
</dbReference>
<evidence type="ECO:0000256" key="3">
    <source>
        <dbReference type="ARBA" id="ARBA00022490"/>
    </source>
</evidence>
<evidence type="ECO:0000256" key="7">
    <source>
        <dbReference type="SAM" id="MobiDB-lite"/>
    </source>
</evidence>
<dbReference type="InterPro" id="IPR003903">
    <property type="entry name" value="UIM_dom"/>
</dbReference>
<gene>
    <name evidence="9" type="primary">EPN2</name>
</gene>
<evidence type="ECO:0000256" key="4">
    <source>
        <dbReference type="ARBA" id="ARBA00022553"/>
    </source>
</evidence>
<evidence type="ECO:0000256" key="6">
    <source>
        <dbReference type="ARBA" id="ARBA00023121"/>
    </source>
</evidence>
<dbReference type="InterPro" id="IPR013809">
    <property type="entry name" value="ENTH"/>
</dbReference>
<dbReference type="SMART" id="SM00273">
    <property type="entry name" value="ENTH"/>
    <property type="match status" value="1"/>
</dbReference>
<evidence type="ECO:0000313" key="9">
    <source>
        <dbReference type="Ensembl" id="ENSPKIP00000034158.1"/>
    </source>
</evidence>
<dbReference type="PROSITE" id="PS50942">
    <property type="entry name" value="ENTH"/>
    <property type="match status" value="1"/>
</dbReference>
<feature type="domain" description="ENTH" evidence="8">
    <location>
        <begin position="11"/>
        <end position="143"/>
    </location>
</feature>
<dbReference type="STRING" id="1676925.ENSPKIP00000034158"/>
<evidence type="ECO:0000256" key="1">
    <source>
        <dbReference type="ARBA" id="ARBA00004496"/>
    </source>
</evidence>
<dbReference type="GO" id="GO:0030276">
    <property type="term" value="F:clathrin binding"/>
    <property type="evidence" value="ECO:0007669"/>
    <property type="project" value="TreeGrafter"/>
</dbReference>
<dbReference type="InterPro" id="IPR008942">
    <property type="entry name" value="ENTH_VHS"/>
</dbReference>
<keyword evidence="3" id="KW-0963">Cytoplasm</keyword>
<reference evidence="9" key="2">
    <citation type="submission" date="2025-09" db="UniProtKB">
        <authorList>
            <consortium name="Ensembl"/>
        </authorList>
    </citation>
    <scope>IDENTIFICATION</scope>
</reference>
<dbReference type="Pfam" id="PF01417">
    <property type="entry name" value="ENTH"/>
    <property type="match status" value="1"/>
</dbReference>
<dbReference type="GO" id="GO:0005886">
    <property type="term" value="C:plasma membrane"/>
    <property type="evidence" value="ECO:0007669"/>
    <property type="project" value="TreeGrafter"/>
</dbReference>
<dbReference type="CDD" id="cd16990">
    <property type="entry name" value="ENTH_Epsin"/>
    <property type="match status" value="1"/>
</dbReference>
<organism evidence="9 10">
    <name type="scientific">Paramormyrops kingsleyae</name>
    <dbReference type="NCBI Taxonomy" id="1676925"/>
    <lineage>
        <taxon>Eukaryota</taxon>
        <taxon>Metazoa</taxon>
        <taxon>Chordata</taxon>
        <taxon>Craniata</taxon>
        <taxon>Vertebrata</taxon>
        <taxon>Euteleostomi</taxon>
        <taxon>Actinopterygii</taxon>
        <taxon>Neopterygii</taxon>
        <taxon>Teleostei</taxon>
        <taxon>Osteoglossocephala</taxon>
        <taxon>Osteoglossomorpha</taxon>
        <taxon>Osteoglossiformes</taxon>
        <taxon>Mormyridae</taxon>
        <taxon>Paramormyrops</taxon>
    </lineage>
</organism>
<proteinExistence type="inferred from homology"/>
<accession>A0A3B3SV78</accession>
<dbReference type="GO" id="GO:0030125">
    <property type="term" value="C:clathrin vesicle coat"/>
    <property type="evidence" value="ECO:0007669"/>
    <property type="project" value="TreeGrafter"/>
</dbReference>